<reference evidence="1 2" key="1">
    <citation type="journal article" date="2016" name="Nat. Commun.">
        <title>Thousands of microbial genomes shed light on interconnected biogeochemical processes in an aquifer system.</title>
        <authorList>
            <person name="Anantharaman K."/>
            <person name="Brown C.T."/>
            <person name="Hug L.A."/>
            <person name="Sharon I."/>
            <person name="Castelle C.J."/>
            <person name="Probst A.J."/>
            <person name="Thomas B.C."/>
            <person name="Singh A."/>
            <person name="Wilkins M.J."/>
            <person name="Karaoz U."/>
            <person name="Brodie E.L."/>
            <person name="Williams K.H."/>
            <person name="Hubbard S.S."/>
            <person name="Banfield J.F."/>
        </authorList>
    </citation>
    <scope>NUCLEOTIDE SEQUENCE [LARGE SCALE GENOMIC DNA]</scope>
</reference>
<comment type="caution">
    <text evidence="1">The sequence shown here is derived from an EMBL/GenBank/DDBJ whole genome shotgun (WGS) entry which is preliminary data.</text>
</comment>
<organism evidence="1 2">
    <name type="scientific">Candidatus Falkowbacteria bacterium RIFOXYC2_FULL_36_12</name>
    <dbReference type="NCBI Taxonomy" id="1798002"/>
    <lineage>
        <taxon>Bacteria</taxon>
        <taxon>Candidatus Falkowiibacteriota</taxon>
    </lineage>
</organism>
<gene>
    <name evidence="1" type="ORF">A2478_04765</name>
</gene>
<dbReference type="EMBL" id="MFGJ01000007">
    <property type="protein sequence ID" value="OGF31769.1"/>
    <property type="molecule type" value="Genomic_DNA"/>
</dbReference>
<proteinExistence type="predicted"/>
<accession>A0A1F5SYN3</accession>
<protein>
    <recommendedName>
        <fullName evidence="3">GxxExxY protein</fullName>
    </recommendedName>
</protein>
<dbReference type="STRING" id="1798002.A2478_04765"/>
<dbReference type="Proteomes" id="UP000179001">
    <property type="component" value="Unassembled WGS sequence"/>
</dbReference>
<dbReference type="NCBIfam" id="TIGR04256">
    <property type="entry name" value="GxxExxY"/>
    <property type="match status" value="1"/>
</dbReference>
<dbReference type="AlphaFoldDB" id="A0A1F5SYN3"/>
<evidence type="ECO:0000313" key="2">
    <source>
        <dbReference type="Proteomes" id="UP000179001"/>
    </source>
</evidence>
<sequence length="135" mass="15619">MSTKQNIVKRNGKVFVEDPLTDIVIGICFDVFNKIGAGFKEAYYEKCIELSLLEKEIKFVKQLRVPVMFNNIQITTRKLDFLLEDRLILELKVGETSKITAFHQVQEYLKIKKLKLGLIAVFTTRGVKIKRVINL</sequence>
<dbReference type="InterPro" id="IPR026350">
    <property type="entry name" value="GxxExxY"/>
</dbReference>
<name>A0A1F5SYN3_9BACT</name>
<dbReference type="Pfam" id="PF13366">
    <property type="entry name" value="PDDEXK_3"/>
    <property type="match status" value="1"/>
</dbReference>
<evidence type="ECO:0000313" key="1">
    <source>
        <dbReference type="EMBL" id="OGF31769.1"/>
    </source>
</evidence>
<evidence type="ECO:0008006" key="3">
    <source>
        <dbReference type="Google" id="ProtNLM"/>
    </source>
</evidence>